<organism evidence="9">
    <name type="scientific">Dunaliella tertiolecta</name>
    <name type="common">Green alga</name>
    <dbReference type="NCBI Taxonomy" id="3047"/>
    <lineage>
        <taxon>Eukaryota</taxon>
        <taxon>Viridiplantae</taxon>
        <taxon>Chlorophyta</taxon>
        <taxon>core chlorophytes</taxon>
        <taxon>Chlorophyceae</taxon>
        <taxon>CS clade</taxon>
        <taxon>Chlamydomonadales</taxon>
        <taxon>Dunaliellaceae</taxon>
        <taxon>Dunaliella</taxon>
    </lineage>
</organism>
<dbReference type="InterPro" id="IPR011009">
    <property type="entry name" value="Kinase-like_dom_sf"/>
</dbReference>
<keyword evidence="2" id="KW-0808">Transferase</keyword>
<name>A0A7S3VPU7_DUNTE</name>
<dbReference type="EMBL" id="HBIP01023807">
    <property type="protein sequence ID" value="CAE0499188.1"/>
    <property type="molecule type" value="Transcribed_RNA"/>
</dbReference>
<accession>A0A7S3VPU7</accession>
<evidence type="ECO:0000256" key="7">
    <source>
        <dbReference type="SAM" id="MobiDB-lite"/>
    </source>
</evidence>
<protein>
    <recommendedName>
        <fullName evidence="8">Protein kinase domain-containing protein</fullName>
    </recommendedName>
</protein>
<keyword evidence="5 6" id="KW-0067">ATP-binding</keyword>
<feature type="domain" description="Protein kinase" evidence="8">
    <location>
        <begin position="302"/>
        <end position="578"/>
    </location>
</feature>
<dbReference type="Gene3D" id="3.30.200.20">
    <property type="entry name" value="Phosphorylase Kinase, domain 1"/>
    <property type="match status" value="1"/>
</dbReference>
<feature type="compositionally biased region" description="Basic and acidic residues" evidence="7">
    <location>
        <begin position="89"/>
        <end position="106"/>
    </location>
</feature>
<dbReference type="InterPro" id="IPR001245">
    <property type="entry name" value="Ser-Thr/Tyr_kinase_cat_dom"/>
</dbReference>
<feature type="region of interest" description="Disordered" evidence="7">
    <location>
        <begin position="1"/>
        <end position="130"/>
    </location>
</feature>
<evidence type="ECO:0000256" key="6">
    <source>
        <dbReference type="PROSITE-ProRule" id="PRU10141"/>
    </source>
</evidence>
<evidence type="ECO:0000256" key="3">
    <source>
        <dbReference type="ARBA" id="ARBA00022741"/>
    </source>
</evidence>
<keyword evidence="1" id="KW-0723">Serine/threonine-protein kinase</keyword>
<dbReference type="SUPFAM" id="SSF56112">
    <property type="entry name" value="Protein kinase-like (PK-like)"/>
    <property type="match status" value="1"/>
</dbReference>
<dbReference type="Pfam" id="PF07714">
    <property type="entry name" value="PK_Tyr_Ser-Thr"/>
    <property type="match status" value="1"/>
</dbReference>
<feature type="compositionally biased region" description="Polar residues" evidence="7">
    <location>
        <begin position="55"/>
        <end position="73"/>
    </location>
</feature>
<dbReference type="SMART" id="SM00220">
    <property type="entry name" value="S_TKc"/>
    <property type="match status" value="1"/>
</dbReference>
<dbReference type="InterPro" id="IPR017441">
    <property type="entry name" value="Protein_kinase_ATP_BS"/>
</dbReference>
<gene>
    <name evidence="9" type="ORF">DTER00134_LOCUS14261</name>
</gene>
<evidence type="ECO:0000256" key="5">
    <source>
        <dbReference type="ARBA" id="ARBA00022840"/>
    </source>
</evidence>
<dbReference type="PANTHER" id="PTHR44329">
    <property type="entry name" value="SERINE/THREONINE-PROTEIN KINASE TNNI3K-RELATED"/>
    <property type="match status" value="1"/>
</dbReference>
<feature type="binding site" evidence="6">
    <location>
        <position position="330"/>
    </location>
    <ligand>
        <name>ATP</name>
        <dbReference type="ChEBI" id="CHEBI:30616"/>
    </ligand>
</feature>
<evidence type="ECO:0000256" key="2">
    <source>
        <dbReference type="ARBA" id="ARBA00022679"/>
    </source>
</evidence>
<evidence type="ECO:0000256" key="4">
    <source>
        <dbReference type="ARBA" id="ARBA00022777"/>
    </source>
</evidence>
<evidence type="ECO:0000256" key="1">
    <source>
        <dbReference type="ARBA" id="ARBA00022527"/>
    </source>
</evidence>
<dbReference type="InterPro" id="IPR051681">
    <property type="entry name" value="Ser/Thr_Kinases-Pseudokinases"/>
</dbReference>
<dbReference type="PRINTS" id="PR00109">
    <property type="entry name" value="TYRKINASE"/>
</dbReference>
<dbReference type="InterPro" id="IPR008271">
    <property type="entry name" value="Ser/Thr_kinase_AS"/>
</dbReference>
<keyword evidence="4" id="KW-0418">Kinase</keyword>
<dbReference type="PROSITE" id="PS00107">
    <property type="entry name" value="PROTEIN_KINASE_ATP"/>
    <property type="match status" value="1"/>
</dbReference>
<feature type="compositionally biased region" description="Basic and acidic residues" evidence="7">
    <location>
        <begin position="261"/>
        <end position="274"/>
    </location>
</feature>
<dbReference type="GO" id="GO:0005524">
    <property type="term" value="F:ATP binding"/>
    <property type="evidence" value="ECO:0007669"/>
    <property type="project" value="UniProtKB-UniRule"/>
</dbReference>
<dbReference type="PROSITE" id="PS50011">
    <property type="entry name" value="PROTEIN_KINASE_DOM"/>
    <property type="match status" value="1"/>
</dbReference>
<evidence type="ECO:0000313" key="9">
    <source>
        <dbReference type="EMBL" id="CAE0499188.1"/>
    </source>
</evidence>
<evidence type="ECO:0000259" key="8">
    <source>
        <dbReference type="PROSITE" id="PS50011"/>
    </source>
</evidence>
<dbReference type="GO" id="GO:0004674">
    <property type="term" value="F:protein serine/threonine kinase activity"/>
    <property type="evidence" value="ECO:0007669"/>
    <property type="project" value="UniProtKB-KW"/>
</dbReference>
<keyword evidence="3 6" id="KW-0547">Nucleotide-binding</keyword>
<sequence>MSRNSALQNNNDNNYDNNTNKNAGKDNSSQQSNKSSPSSAAAHHPQATTAPAPSNGLNPHDSSNATAKNQYYNRQHGLHNGGSRLGTLLRDEPGADDNPAHWDHAPEGQCSARSAAHGWPHPTGAGAGAMGGGPGAGGNCIDGSVGHAAAGARADVSSSHGHARNSLRIQSLGGGCAMGGGLDLPSHISAFGEGLEEEPQGCDVEEAREAERQRLQLMYGDIDVSSGEGPRRMGSKCITQEFSDHDGRYASQDSPPPPAERSNKPRPLDAVRRNNGDLADLSPLVMPQNLLAGVTHVPQDQVTVTLKIGEGAFGEVSRAEVFPYGTVAIKWLKRDRFTKHSQSFMREAEVLARLNHPNIIRMFGLVTEPSPVSSPGGNSIIAGIMMEHVRGGSLSQRLRLRAQACQPFTLRERCLIALQAALGMAYLHDQHPAVIHFDLKPDNLLVEREGQDVLVKVADFGLSKAKFQNFVTCHDLRGTLPYMAPELVANPTQVCEKCDVWSMGVCMWEMWTLKVPFYDLSAQQILVGLMHGTLHLPLSRSCEPEWSHLIKSCMEPDPMCRPTFKQLATQIRNMLKFIGPCAEDPVLDVSSKGENNNALGKLVRV</sequence>
<feature type="region of interest" description="Disordered" evidence="7">
    <location>
        <begin position="241"/>
        <end position="274"/>
    </location>
</feature>
<dbReference type="Gene3D" id="1.10.510.10">
    <property type="entry name" value="Transferase(Phosphotransferase) domain 1"/>
    <property type="match status" value="1"/>
</dbReference>
<reference evidence="9" key="1">
    <citation type="submission" date="2021-01" db="EMBL/GenBank/DDBJ databases">
        <authorList>
            <person name="Corre E."/>
            <person name="Pelletier E."/>
            <person name="Niang G."/>
            <person name="Scheremetjew M."/>
            <person name="Finn R."/>
            <person name="Kale V."/>
            <person name="Holt S."/>
            <person name="Cochrane G."/>
            <person name="Meng A."/>
            <person name="Brown T."/>
            <person name="Cohen L."/>
        </authorList>
    </citation>
    <scope>NUCLEOTIDE SEQUENCE</scope>
    <source>
        <strain evidence="9">CCMP1320</strain>
    </source>
</reference>
<feature type="compositionally biased region" description="Low complexity" evidence="7">
    <location>
        <begin position="9"/>
        <end position="54"/>
    </location>
</feature>
<dbReference type="InterPro" id="IPR000719">
    <property type="entry name" value="Prot_kinase_dom"/>
</dbReference>
<dbReference type="PROSITE" id="PS00108">
    <property type="entry name" value="PROTEIN_KINASE_ST"/>
    <property type="match status" value="1"/>
</dbReference>
<proteinExistence type="predicted"/>
<dbReference type="AlphaFoldDB" id="A0A7S3VPU7"/>
<dbReference type="PANTHER" id="PTHR44329:SF261">
    <property type="entry name" value="ZINC FINGER CONTAINING PROTEIN KINASE-RELATED"/>
    <property type="match status" value="1"/>
</dbReference>